<dbReference type="InterPro" id="IPR014311">
    <property type="entry name" value="Guanine_deaminase"/>
</dbReference>
<dbReference type="PANTHER" id="PTHR11271:SF6">
    <property type="entry name" value="GUANINE DEAMINASE"/>
    <property type="match status" value="1"/>
</dbReference>
<evidence type="ECO:0000313" key="10">
    <source>
        <dbReference type="EMBL" id="SCW03944.1"/>
    </source>
</evidence>
<dbReference type="UniPathway" id="UPA00603">
    <property type="reaction ID" value="UER00660"/>
</dbReference>
<organism evidence="10 11">
    <name type="scientific">Lachancea fermentati</name>
    <name type="common">Zygosaccharomyces fermentati</name>
    <dbReference type="NCBI Taxonomy" id="4955"/>
    <lineage>
        <taxon>Eukaryota</taxon>
        <taxon>Fungi</taxon>
        <taxon>Dikarya</taxon>
        <taxon>Ascomycota</taxon>
        <taxon>Saccharomycotina</taxon>
        <taxon>Saccharomycetes</taxon>
        <taxon>Saccharomycetales</taxon>
        <taxon>Saccharomycetaceae</taxon>
        <taxon>Lachancea</taxon>
    </lineage>
</organism>
<keyword evidence="4 8" id="KW-0378">Hydrolase</keyword>
<dbReference type="InterPro" id="IPR051607">
    <property type="entry name" value="Metallo-dep_hydrolases"/>
</dbReference>
<evidence type="ECO:0000256" key="2">
    <source>
        <dbReference type="ARBA" id="ARBA00006745"/>
    </source>
</evidence>
<dbReference type="GO" id="GO:0008270">
    <property type="term" value="F:zinc ion binding"/>
    <property type="evidence" value="ECO:0007669"/>
    <property type="project" value="UniProtKB-UniRule"/>
</dbReference>
<keyword evidence="5 8" id="KW-0862">Zinc</keyword>
<reference evidence="10 11" key="1">
    <citation type="submission" date="2016-03" db="EMBL/GenBank/DDBJ databases">
        <authorList>
            <person name="Devillers H."/>
        </authorList>
    </citation>
    <scope>NUCLEOTIDE SEQUENCE [LARGE SCALE GENOMIC DNA]</scope>
    <source>
        <strain evidence="10">CBS 6772</strain>
    </source>
</reference>
<dbReference type="GO" id="GO:0008892">
    <property type="term" value="F:guanine deaminase activity"/>
    <property type="evidence" value="ECO:0007669"/>
    <property type="project" value="UniProtKB-UniRule"/>
</dbReference>
<evidence type="ECO:0000256" key="3">
    <source>
        <dbReference type="ARBA" id="ARBA00022723"/>
    </source>
</evidence>
<keyword evidence="3 8" id="KW-0479">Metal-binding</keyword>
<evidence type="ECO:0000313" key="11">
    <source>
        <dbReference type="Proteomes" id="UP000190831"/>
    </source>
</evidence>
<evidence type="ECO:0000256" key="6">
    <source>
        <dbReference type="ARBA" id="ARBA00051148"/>
    </source>
</evidence>
<name>A0A1G4MJ79_LACFM</name>
<comment type="catalytic activity">
    <reaction evidence="6 8">
        <text>guanine + H2O + H(+) = xanthine + NH4(+)</text>
        <dbReference type="Rhea" id="RHEA:14665"/>
        <dbReference type="ChEBI" id="CHEBI:15377"/>
        <dbReference type="ChEBI" id="CHEBI:15378"/>
        <dbReference type="ChEBI" id="CHEBI:16235"/>
        <dbReference type="ChEBI" id="CHEBI:17712"/>
        <dbReference type="ChEBI" id="CHEBI:28938"/>
        <dbReference type="EC" id="3.5.4.3"/>
    </reaction>
</comment>
<evidence type="ECO:0000256" key="1">
    <source>
        <dbReference type="ARBA" id="ARBA00004984"/>
    </source>
</evidence>
<comment type="function">
    <text evidence="7 8">Catalyzes the hydrolytic deamination of guanine, producing xanthine and ammonia.</text>
</comment>
<dbReference type="FunFam" id="3.20.20.140:FF:000022">
    <property type="entry name" value="Guanine deaminase"/>
    <property type="match status" value="1"/>
</dbReference>
<evidence type="ECO:0000256" key="7">
    <source>
        <dbReference type="ARBA" id="ARBA00056079"/>
    </source>
</evidence>
<evidence type="ECO:0000256" key="8">
    <source>
        <dbReference type="RuleBase" id="RU366009"/>
    </source>
</evidence>
<dbReference type="Gene3D" id="2.30.40.10">
    <property type="entry name" value="Urease, subunit C, domain 1"/>
    <property type="match status" value="1"/>
</dbReference>
<evidence type="ECO:0000256" key="4">
    <source>
        <dbReference type="ARBA" id="ARBA00022801"/>
    </source>
</evidence>
<dbReference type="Gene3D" id="3.20.20.140">
    <property type="entry name" value="Metal-dependent hydrolases"/>
    <property type="match status" value="1"/>
</dbReference>
<dbReference type="AlphaFoldDB" id="A0A1G4MJ79"/>
<dbReference type="GO" id="GO:0006147">
    <property type="term" value="P:guanine catabolic process"/>
    <property type="evidence" value="ECO:0007669"/>
    <property type="project" value="UniProtKB-UniRule"/>
</dbReference>
<dbReference type="InterPro" id="IPR032466">
    <property type="entry name" value="Metal_Hydrolase"/>
</dbReference>
<evidence type="ECO:0000259" key="9">
    <source>
        <dbReference type="Pfam" id="PF01979"/>
    </source>
</evidence>
<dbReference type="Proteomes" id="UP000190831">
    <property type="component" value="Chromosome H"/>
</dbReference>
<dbReference type="InterPro" id="IPR006680">
    <property type="entry name" value="Amidohydro-rel"/>
</dbReference>
<keyword evidence="11" id="KW-1185">Reference proteome</keyword>
<feature type="domain" description="Amidohydrolase-related" evidence="9">
    <location>
        <begin position="84"/>
        <end position="471"/>
    </location>
</feature>
<dbReference type="STRING" id="4955.A0A1G4MJ79"/>
<dbReference type="SUPFAM" id="SSF51556">
    <property type="entry name" value="Metallo-dependent hydrolases"/>
    <property type="match status" value="1"/>
</dbReference>
<dbReference type="PANTHER" id="PTHR11271">
    <property type="entry name" value="GUANINE DEAMINASE"/>
    <property type="match status" value="1"/>
</dbReference>
<dbReference type="OrthoDB" id="194468at2759"/>
<accession>A0A1G4MJ79</accession>
<proteinExistence type="inferred from homology"/>
<dbReference type="GO" id="GO:0005829">
    <property type="term" value="C:cytosol"/>
    <property type="evidence" value="ECO:0007669"/>
    <property type="project" value="TreeGrafter"/>
</dbReference>
<dbReference type="InterPro" id="IPR011059">
    <property type="entry name" value="Metal-dep_hydrolase_composite"/>
</dbReference>
<dbReference type="EMBL" id="LT598491">
    <property type="protein sequence ID" value="SCW03944.1"/>
    <property type="molecule type" value="Genomic_DNA"/>
</dbReference>
<dbReference type="EC" id="3.5.4.3" evidence="8"/>
<dbReference type="OMA" id="CVHMNDS"/>
<dbReference type="NCBIfam" id="TIGR02967">
    <property type="entry name" value="guan_deamin"/>
    <property type="match status" value="1"/>
</dbReference>
<dbReference type="Pfam" id="PF01979">
    <property type="entry name" value="Amidohydro_1"/>
    <property type="match status" value="1"/>
</dbReference>
<comment type="pathway">
    <text evidence="1 8">Purine metabolism; guanine degradation; xanthine from guanine: step 1/1.</text>
</comment>
<sequence length="477" mass="53875">MEAIKSSETKFKVFYGTFVDTPTLGELRIRPRTSVGVTIDGVIRFIKRESQNPLQEALEYDPNLKPWEVDVVDTFQDQGSSFFFPGFVDTHVHASQYPNAGIFGTSTLLDWLEKYTFPLEASLKDLDVARMVYKKALDKTLTNGTTTASYYTTVDAESSKLMADMCSERGQRAFIGKVCMDRNAPDYYIESPEECKHSLHAVMDHIGNTLKDDKIKPIITPRFAPACSRELMSWLGKIANEENLHVQTHLDENPNEVKWVSELFPECESYTHVYDAHQLLTKKTVLAHCIHLTDAELELLKKRDCGVSHCPISNSSITSGECRVRWLLDNGIKVGLGTDLSGGFSASILATARQALLVSRHLAMRKEDENKKEHAKLSVEEVLFLASAGGAQVMNLDNEIGTFDVGKQFDTQLVDLESLESNIDVFQWQYTTWSDMDKDKQNLEKFQDLLAKWLFNGDDRNTVRVWVSGKQAHPLLD</sequence>
<protein>
    <recommendedName>
        <fullName evidence="8">Guanine deaminase</fullName>
        <shortName evidence="8">Guanase</shortName>
        <ecNumber evidence="8">3.5.4.3</ecNumber>
    </recommendedName>
    <alternativeName>
        <fullName evidence="8">Guanine aminohydrolase</fullName>
    </alternativeName>
</protein>
<evidence type="ECO:0000256" key="5">
    <source>
        <dbReference type="ARBA" id="ARBA00022833"/>
    </source>
</evidence>
<gene>
    <name evidence="10" type="ORF">LAFE_0H02476G</name>
</gene>
<comment type="cofactor">
    <cofactor evidence="8">
        <name>Zn(2+)</name>
        <dbReference type="ChEBI" id="CHEBI:29105"/>
    </cofactor>
    <text evidence="8">Binds 1 zinc ion per subunit.</text>
</comment>
<comment type="similarity">
    <text evidence="2 8">Belongs to the metallo-dependent hydrolases superfamily. ATZ/TRZ family.</text>
</comment>